<feature type="region of interest" description="Disordered" evidence="6">
    <location>
        <begin position="250"/>
        <end position="272"/>
    </location>
</feature>
<evidence type="ECO:0000256" key="4">
    <source>
        <dbReference type="ARBA" id="ARBA00022807"/>
    </source>
</evidence>
<dbReference type="InterPro" id="IPR051794">
    <property type="entry name" value="PG_Endopeptidase_C40"/>
</dbReference>
<dbReference type="PROSITE" id="PS51935">
    <property type="entry name" value="NLPC_P60"/>
    <property type="match status" value="1"/>
</dbReference>
<reference evidence="8" key="1">
    <citation type="submission" date="2021-03" db="EMBL/GenBank/DDBJ databases">
        <title>Whole genome sequence of Streptomyces bomunensis MMS17-BM035.</title>
        <authorList>
            <person name="Lee J.H."/>
        </authorList>
    </citation>
    <scope>NUCLEOTIDE SEQUENCE</scope>
    <source>
        <strain evidence="8">MMS17-BM035</strain>
    </source>
</reference>
<feature type="region of interest" description="Disordered" evidence="6">
    <location>
        <begin position="1"/>
        <end position="56"/>
    </location>
</feature>
<protein>
    <submittedName>
        <fullName evidence="8">C40 family peptidase</fullName>
    </submittedName>
</protein>
<dbReference type="AlphaFoldDB" id="A0A940MEA4"/>
<dbReference type="Gene3D" id="6.10.250.3150">
    <property type="match status" value="1"/>
</dbReference>
<keyword evidence="2" id="KW-0645">Protease</keyword>
<evidence type="ECO:0000256" key="5">
    <source>
        <dbReference type="SAM" id="Coils"/>
    </source>
</evidence>
<dbReference type="InterPro" id="IPR038765">
    <property type="entry name" value="Papain-like_cys_pep_sf"/>
</dbReference>
<keyword evidence="3" id="KW-0378">Hydrolase</keyword>
<dbReference type="PANTHER" id="PTHR47359:SF3">
    <property type="entry name" value="NLP_P60 DOMAIN-CONTAINING PROTEIN-RELATED"/>
    <property type="match status" value="1"/>
</dbReference>
<gene>
    <name evidence="8" type="ORF">JFN87_29025</name>
</gene>
<organism evidence="8 9">
    <name type="scientific">Streptomyces montanisoli</name>
    <dbReference type="NCBI Taxonomy" id="2798581"/>
    <lineage>
        <taxon>Bacteria</taxon>
        <taxon>Bacillati</taxon>
        <taxon>Actinomycetota</taxon>
        <taxon>Actinomycetes</taxon>
        <taxon>Kitasatosporales</taxon>
        <taxon>Streptomycetaceae</taxon>
        <taxon>Streptomyces</taxon>
    </lineage>
</organism>
<evidence type="ECO:0000256" key="3">
    <source>
        <dbReference type="ARBA" id="ARBA00022801"/>
    </source>
</evidence>
<proteinExistence type="inferred from homology"/>
<evidence type="ECO:0000259" key="7">
    <source>
        <dbReference type="PROSITE" id="PS51935"/>
    </source>
</evidence>
<keyword evidence="4" id="KW-0788">Thiol protease</keyword>
<evidence type="ECO:0000256" key="1">
    <source>
        <dbReference type="ARBA" id="ARBA00007074"/>
    </source>
</evidence>
<feature type="coiled-coil region" evidence="5">
    <location>
        <begin position="94"/>
        <end position="121"/>
    </location>
</feature>
<name>A0A940MEA4_9ACTN</name>
<dbReference type="SUPFAM" id="SSF54001">
    <property type="entry name" value="Cysteine proteinases"/>
    <property type="match status" value="1"/>
</dbReference>
<dbReference type="Pfam" id="PF00877">
    <property type="entry name" value="NLPC_P60"/>
    <property type="match status" value="1"/>
</dbReference>
<feature type="domain" description="NlpC/P60" evidence="7">
    <location>
        <begin position="277"/>
        <end position="391"/>
    </location>
</feature>
<feature type="compositionally biased region" description="Polar residues" evidence="6">
    <location>
        <begin position="24"/>
        <end position="36"/>
    </location>
</feature>
<keyword evidence="5" id="KW-0175">Coiled coil</keyword>
<dbReference type="Gene3D" id="3.90.1720.10">
    <property type="entry name" value="endopeptidase domain like (from Nostoc punctiforme)"/>
    <property type="match status" value="1"/>
</dbReference>
<dbReference type="InterPro" id="IPR000064">
    <property type="entry name" value="NLP_P60_dom"/>
</dbReference>
<evidence type="ECO:0000313" key="9">
    <source>
        <dbReference type="Proteomes" id="UP000670475"/>
    </source>
</evidence>
<sequence>MSAHRARPAEGSAAPVVSHRRSPVSGQGPASPQGPASSGHAAPARHRREGPGAGGRAGAVIALSAAAASAAAALGAAPADAQPANTPEATRARVDALYQQAERATQSYDAATERVATLTDRVRGTQSDAARGQARINTMRGALGSVVGAQYRSGGVDPSLALLLTSDPDTYLERATFLDRIGEHESGTLHRLRQAQRGLDQERATAAHELAQLKQSRAEVARHKRTVEAKLAEARRLLAALPAADRVPYGRASRGGGRPGGPGGVLGALGGGSSPASSRAAAALAAARSALGRPYAWGAEGPNSFDCSGLMQWAYAQAGVALPRTSQAQRYAGRRIPLSEARPGDLVTYRADAGHIAMYAGHGQVIHAPYPGASVRYDPVGMLPVSSVTRV</sequence>
<keyword evidence="9" id="KW-1185">Reference proteome</keyword>
<comment type="caution">
    <text evidence="8">The sequence shown here is derived from an EMBL/GenBank/DDBJ whole genome shotgun (WGS) entry which is preliminary data.</text>
</comment>
<dbReference type="EMBL" id="JAGIQL010000193">
    <property type="protein sequence ID" value="MBP0461474.1"/>
    <property type="molecule type" value="Genomic_DNA"/>
</dbReference>
<comment type="similarity">
    <text evidence="1">Belongs to the peptidase C40 family.</text>
</comment>
<dbReference type="GO" id="GO:0008234">
    <property type="term" value="F:cysteine-type peptidase activity"/>
    <property type="evidence" value="ECO:0007669"/>
    <property type="project" value="UniProtKB-KW"/>
</dbReference>
<dbReference type="GO" id="GO:0006508">
    <property type="term" value="P:proteolysis"/>
    <property type="evidence" value="ECO:0007669"/>
    <property type="project" value="UniProtKB-KW"/>
</dbReference>
<accession>A0A940MEA4</accession>
<evidence type="ECO:0000313" key="8">
    <source>
        <dbReference type="EMBL" id="MBP0461474.1"/>
    </source>
</evidence>
<dbReference type="Proteomes" id="UP000670475">
    <property type="component" value="Unassembled WGS sequence"/>
</dbReference>
<evidence type="ECO:0000256" key="2">
    <source>
        <dbReference type="ARBA" id="ARBA00022670"/>
    </source>
</evidence>
<dbReference type="PANTHER" id="PTHR47359">
    <property type="entry name" value="PEPTIDOGLYCAN DL-ENDOPEPTIDASE CWLO"/>
    <property type="match status" value="1"/>
</dbReference>
<feature type="compositionally biased region" description="Gly residues" evidence="6">
    <location>
        <begin position="253"/>
        <end position="272"/>
    </location>
</feature>
<evidence type="ECO:0000256" key="6">
    <source>
        <dbReference type="SAM" id="MobiDB-lite"/>
    </source>
</evidence>